<sequence>IIIAECKTGQKTKWHAIQLALYALALQNKTKNDNKDNLWNFSEIDIKEGTVTSQKTNVPLLPLPKLYGLYLKKDGTFKASRDLVDYTDPEIFKVAESAVRLFHWKGK</sequence>
<dbReference type="EMBL" id="LAZR01026206">
    <property type="protein sequence ID" value="KKL69449.1"/>
    <property type="molecule type" value="Genomic_DNA"/>
</dbReference>
<feature type="non-terminal residue" evidence="1">
    <location>
        <position position="1"/>
    </location>
</feature>
<proteinExistence type="predicted"/>
<organism evidence="1">
    <name type="scientific">marine sediment metagenome</name>
    <dbReference type="NCBI Taxonomy" id="412755"/>
    <lineage>
        <taxon>unclassified sequences</taxon>
        <taxon>metagenomes</taxon>
        <taxon>ecological metagenomes</taxon>
    </lineage>
</organism>
<accession>A0A0F9E636</accession>
<dbReference type="AlphaFoldDB" id="A0A0F9E636"/>
<protein>
    <submittedName>
        <fullName evidence="1">Uncharacterized protein</fullName>
    </submittedName>
</protein>
<evidence type="ECO:0000313" key="1">
    <source>
        <dbReference type="EMBL" id="KKL69449.1"/>
    </source>
</evidence>
<gene>
    <name evidence="1" type="ORF">LCGC14_2114890</name>
</gene>
<comment type="caution">
    <text evidence="1">The sequence shown here is derived from an EMBL/GenBank/DDBJ whole genome shotgun (WGS) entry which is preliminary data.</text>
</comment>
<reference evidence="1" key="1">
    <citation type="journal article" date="2015" name="Nature">
        <title>Complex archaea that bridge the gap between prokaryotes and eukaryotes.</title>
        <authorList>
            <person name="Spang A."/>
            <person name="Saw J.H."/>
            <person name="Jorgensen S.L."/>
            <person name="Zaremba-Niedzwiedzka K."/>
            <person name="Martijn J."/>
            <person name="Lind A.E."/>
            <person name="van Eijk R."/>
            <person name="Schleper C."/>
            <person name="Guy L."/>
            <person name="Ettema T.J."/>
        </authorList>
    </citation>
    <scope>NUCLEOTIDE SEQUENCE</scope>
</reference>
<name>A0A0F9E636_9ZZZZ</name>